<dbReference type="InterPro" id="IPR007325">
    <property type="entry name" value="KFase/CYL"/>
</dbReference>
<gene>
    <name evidence="2" type="ORF">N7515_005959</name>
</gene>
<name>A0A9W9L0N2_9EURO</name>
<reference evidence="2" key="1">
    <citation type="submission" date="2022-11" db="EMBL/GenBank/DDBJ databases">
        <authorList>
            <person name="Petersen C."/>
        </authorList>
    </citation>
    <scope>NUCLEOTIDE SEQUENCE</scope>
    <source>
        <strain evidence="2">IBT 22155</strain>
    </source>
</reference>
<dbReference type="EMBL" id="JAPQKL010000005">
    <property type="protein sequence ID" value="KAJ5129920.1"/>
    <property type="molecule type" value="Genomic_DNA"/>
</dbReference>
<dbReference type="RefSeq" id="XP_056520299.1">
    <property type="nucleotide sequence ID" value="XM_056666703.1"/>
</dbReference>
<evidence type="ECO:0000256" key="1">
    <source>
        <dbReference type="ARBA" id="ARBA00007865"/>
    </source>
</evidence>
<evidence type="ECO:0000313" key="2">
    <source>
        <dbReference type="EMBL" id="KAJ5129920.1"/>
    </source>
</evidence>
<accession>A0A9W9L0N2</accession>
<dbReference type="SUPFAM" id="SSF102198">
    <property type="entry name" value="Putative cyclase"/>
    <property type="match status" value="1"/>
</dbReference>
<dbReference type="GO" id="GO:0004061">
    <property type="term" value="F:arylformamidase activity"/>
    <property type="evidence" value="ECO:0007669"/>
    <property type="project" value="InterPro"/>
</dbReference>
<comment type="similarity">
    <text evidence="1">Belongs to the Cyclase 1 superfamily.</text>
</comment>
<reference evidence="2" key="2">
    <citation type="journal article" date="2023" name="IMA Fungus">
        <title>Comparative genomic study of the Penicillium genus elucidates a diverse pangenome and 15 lateral gene transfer events.</title>
        <authorList>
            <person name="Petersen C."/>
            <person name="Sorensen T."/>
            <person name="Nielsen M.R."/>
            <person name="Sondergaard T.E."/>
            <person name="Sorensen J.L."/>
            <person name="Fitzpatrick D.A."/>
            <person name="Frisvad J.C."/>
            <person name="Nielsen K.L."/>
        </authorList>
    </citation>
    <scope>NUCLEOTIDE SEQUENCE</scope>
    <source>
        <strain evidence="2">IBT 22155</strain>
    </source>
</reference>
<dbReference type="PANTHER" id="PTHR34861:SF10">
    <property type="entry name" value="CYCLASE"/>
    <property type="match status" value="1"/>
</dbReference>
<dbReference type="GO" id="GO:0019441">
    <property type="term" value="P:L-tryptophan catabolic process to kynurenine"/>
    <property type="evidence" value="ECO:0007669"/>
    <property type="project" value="InterPro"/>
</dbReference>
<evidence type="ECO:0000313" key="3">
    <source>
        <dbReference type="Proteomes" id="UP001149079"/>
    </source>
</evidence>
<protein>
    <recommendedName>
        <fullName evidence="4">Cyclase</fullName>
    </recommendedName>
</protein>
<dbReference type="PANTHER" id="PTHR34861">
    <property type="match status" value="1"/>
</dbReference>
<dbReference type="Pfam" id="PF04199">
    <property type="entry name" value="Cyclase"/>
    <property type="match status" value="1"/>
</dbReference>
<organism evidence="2 3">
    <name type="scientific">Penicillium bovifimosum</name>
    <dbReference type="NCBI Taxonomy" id="126998"/>
    <lineage>
        <taxon>Eukaryota</taxon>
        <taxon>Fungi</taxon>
        <taxon>Dikarya</taxon>
        <taxon>Ascomycota</taxon>
        <taxon>Pezizomycotina</taxon>
        <taxon>Eurotiomycetes</taxon>
        <taxon>Eurotiomycetidae</taxon>
        <taxon>Eurotiales</taxon>
        <taxon>Aspergillaceae</taxon>
        <taxon>Penicillium</taxon>
    </lineage>
</organism>
<keyword evidence="3" id="KW-1185">Reference proteome</keyword>
<dbReference type="Gene3D" id="3.50.30.50">
    <property type="entry name" value="Putative cyclase"/>
    <property type="match status" value="1"/>
</dbReference>
<evidence type="ECO:0008006" key="4">
    <source>
        <dbReference type="Google" id="ProtNLM"/>
    </source>
</evidence>
<dbReference type="Proteomes" id="UP001149079">
    <property type="component" value="Unassembled WGS sequence"/>
</dbReference>
<sequence>MASIPNFDDLPPVEGMPQGCAWGIFDKDGKKDVLGTLNLLTPEVVKDAAMEVRQGLSISLNWPIGSIKIPSFFRKSLCHNVMKLEDPASGCHFGFDDEIEFNTQASSQWDSFTHFMHLPTGLAYNGAKPTIGAFQSPEDARDLPTLDHWHQRGCVTGRGVLLDFKSYAEAHHQTYDQFSGYRIGTFELEDVAEWQGVSFRPGDILLIRFGVTETLGRMTGVEQGAAMSTRSMCGLEGTKEMARWLWNQHFAAVVSDNMAVEAMPPVIDGVEQPSHELVLHQWCLSLLGIPLGELWDLKALADACKASKQYSFLLTSSPLNFPGAVGSPPNALAIL</sequence>
<dbReference type="AlphaFoldDB" id="A0A9W9L0N2"/>
<proteinExistence type="inferred from homology"/>
<dbReference type="OrthoDB" id="5396at2759"/>
<comment type="caution">
    <text evidence="2">The sequence shown here is derived from an EMBL/GenBank/DDBJ whole genome shotgun (WGS) entry which is preliminary data.</text>
</comment>
<dbReference type="InterPro" id="IPR037175">
    <property type="entry name" value="KFase_sf"/>
</dbReference>
<dbReference type="GeneID" id="81405873"/>